<sequence>MTTASLPPAEIFQHVRMIMGMVLGLSITRLLTGLVRIIQHPGQNRIYPVHIGWVITMLITLIHFWWWEFWLVDVQKWTFEIYLFLIVYAILLFFLSAFLFPDSISDYTGYEDFFLSRRKWFFAIFGMTVVFDLIDTLIKGQAHYTMFAMEYWFRIPAYLMLCGLAIYTPNRRFHLGFVIFGLMYEGSWILRHFNTLG</sequence>
<feature type="transmembrane region" description="Helical" evidence="1">
    <location>
        <begin position="175"/>
        <end position="193"/>
    </location>
</feature>
<dbReference type="OrthoDB" id="9803673at2"/>
<organism evidence="2 3">
    <name type="scientific">Tanticharoenia sakaeratensis NBRC 103193</name>
    <dbReference type="NCBI Taxonomy" id="1231623"/>
    <lineage>
        <taxon>Bacteria</taxon>
        <taxon>Pseudomonadati</taxon>
        <taxon>Pseudomonadota</taxon>
        <taxon>Alphaproteobacteria</taxon>
        <taxon>Acetobacterales</taxon>
        <taxon>Acetobacteraceae</taxon>
        <taxon>Tanticharoenia</taxon>
    </lineage>
</organism>
<feature type="transmembrane region" description="Helical" evidence="1">
    <location>
        <begin position="15"/>
        <end position="35"/>
    </location>
</feature>
<comment type="caution">
    <text evidence="2">The sequence shown here is derived from an EMBL/GenBank/DDBJ whole genome shotgun (WGS) entry which is preliminary data.</text>
</comment>
<dbReference type="RefSeq" id="WP_048850327.1">
    <property type="nucleotide sequence ID" value="NZ_BALE01000043.1"/>
</dbReference>
<feature type="transmembrane region" description="Helical" evidence="1">
    <location>
        <begin position="120"/>
        <end position="139"/>
    </location>
</feature>
<keyword evidence="1" id="KW-0472">Membrane</keyword>
<feature type="transmembrane region" description="Helical" evidence="1">
    <location>
        <begin position="47"/>
        <end position="67"/>
    </location>
</feature>
<dbReference type="EMBL" id="BALE01000043">
    <property type="protein sequence ID" value="GAN55290.1"/>
    <property type="molecule type" value="Genomic_DNA"/>
</dbReference>
<feature type="transmembrane region" description="Helical" evidence="1">
    <location>
        <begin position="79"/>
        <end position="100"/>
    </location>
</feature>
<dbReference type="Proteomes" id="UP000032679">
    <property type="component" value="Unassembled WGS sequence"/>
</dbReference>
<evidence type="ECO:0000313" key="2">
    <source>
        <dbReference type="EMBL" id="GAN55290.1"/>
    </source>
</evidence>
<accession>A0A0D6MPJ2</accession>
<evidence type="ECO:0000313" key="3">
    <source>
        <dbReference type="Proteomes" id="UP000032679"/>
    </source>
</evidence>
<evidence type="ECO:0000256" key="1">
    <source>
        <dbReference type="SAM" id="Phobius"/>
    </source>
</evidence>
<feature type="transmembrane region" description="Helical" evidence="1">
    <location>
        <begin position="151"/>
        <end position="168"/>
    </location>
</feature>
<protein>
    <submittedName>
        <fullName evidence="2">Uncharacterized protein</fullName>
    </submittedName>
</protein>
<gene>
    <name evidence="2" type="ORF">Tasa_043_003</name>
</gene>
<reference evidence="2 3" key="1">
    <citation type="submission" date="2012-10" db="EMBL/GenBank/DDBJ databases">
        <title>Genome sequencing of Tanticharoenia sakaeratensis NBRC 103193.</title>
        <authorList>
            <person name="Azuma Y."/>
            <person name="Hadano H."/>
            <person name="Hirakawa H."/>
            <person name="Matsushita K."/>
        </authorList>
    </citation>
    <scope>NUCLEOTIDE SEQUENCE [LARGE SCALE GENOMIC DNA]</scope>
    <source>
        <strain evidence="2 3">NBRC 103193</strain>
    </source>
</reference>
<dbReference type="AlphaFoldDB" id="A0A0D6MPJ2"/>
<proteinExistence type="predicted"/>
<keyword evidence="1" id="KW-0812">Transmembrane</keyword>
<name>A0A0D6MPJ2_9PROT</name>
<keyword evidence="3" id="KW-1185">Reference proteome</keyword>
<keyword evidence="1" id="KW-1133">Transmembrane helix</keyword>